<evidence type="ECO:0000313" key="3">
    <source>
        <dbReference type="EMBL" id="EMR08807.1"/>
    </source>
</evidence>
<dbReference type="InterPro" id="IPR019380">
    <property type="entry name" value="Casein_kinase_sb_PP28"/>
</dbReference>
<feature type="region of interest" description="Disordered" evidence="1">
    <location>
        <begin position="1"/>
        <end position="125"/>
    </location>
</feature>
<feature type="compositionally biased region" description="Polar residues" evidence="1">
    <location>
        <begin position="28"/>
        <end position="41"/>
    </location>
</feature>
<evidence type="ECO:0000313" key="4">
    <source>
        <dbReference type="Proteomes" id="UP000011958"/>
    </source>
</evidence>
<feature type="compositionally biased region" description="Polar residues" evidence="1">
    <location>
        <begin position="64"/>
        <end position="75"/>
    </location>
</feature>
<dbReference type="HOGENOM" id="CLU_084870_1_0_1"/>
<dbReference type="InterPro" id="IPR039876">
    <property type="entry name" value="HAP28"/>
</dbReference>
<evidence type="ECO:0000256" key="1">
    <source>
        <dbReference type="SAM" id="MobiDB-lite"/>
    </source>
</evidence>
<evidence type="ECO:0000259" key="2">
    <source>
        <dbReference type="Pfam" id="PF10252"/>
    </source>
</evidence>
<accession>M7NNI9</accession>
<reference evidence="4" key="1">
    <citation type="journal article" date="2016" name="Nat. Commun.">
        <title>Genome analysis of three Pneumocystis species reveals adaptation mechanisms to life exclusively in mammalian hosts.</title>
        <authorList>
            <person name="Ma L."/>
            <person name="Chen Z."/>
            <person name="Huang D.W."/>
            <person name="Kutty G."/>
            <person name="Ishihara M."/>
            <person name="Wang H."/>
            <person name="Abouelleil A."/>
            <person name="Bishop L."/>
            <person name="Davey E."/>
            <person name="Deng R."/>
            <person name="Deng X."/>
            <person name="Fan L."/>
            <person name="Fantoni G."/>
            <person name="Fitzgerald M."/>
            <person name="Gogineni E."/>
            <person name="Goldberg J.M."/>
            <person name="Handley G."/>
            <person name="Hu X."/>
            <person name="Huber C."/>
            <person name="Jiao X."/>
            <person name="Jones K."/>
            <person name="Levin J.Z."/>
            <person name="Liu Y."/>
            <person name="Macdonald P."/>
            <person name="Melnikov A."/>
            <person name="Raley C."/>
            <person name="Sassi M."/>
            <person name="Sherman B.T."/>
            <person name="Song X."/>
            <person name="Sykes S."/>
            <person name="Tran B."/>
            <person name="Walsh L."/>
            <person name="Xia Y."/>
            <person name="Yang J."/>
            <person name="Young S."/>
            <person name="Zeng Q."/>
            <person name="Zheng X."/>
            <person name="Stephens R."/>
            <person name="Nusbaum C."/>
            <person name="Birren B.W."/>
            <person name="Azadi P."/>
            <person name="Lempicki R.A."/>
            <person name="Cuomo C.A."/>
            <person name="Kovacs J.A."/>
        </authorList>
    </citation>
    <scope>NUCLEOTIDE SEQUENCE [LARGE SCALE GENOMIC DNA]</scope>
    <source>
        <strain evidence="4">B123</strain>
    </source>
</reference>
<dbReference type="VEuPathDB" id="FungiDB:PNEG_02975"/>
<feature type="compositionally biased region" description="Basic and acidic residues" evidence="1">
    <location>
        <begin position="109"/>
        <end position="125"/>
    </location>
</feature>
<dbReference type="Proteomes" id="UP000011958">
    <property type="component" value="Unassembled WGS sequence"/>
</dbReference>
<keyword evidence="4" id="KW-1185">Reference proteome</keyword>
<name>M7NNI9_PNEMU</name>
<dbReference type="OrthoDB" id="21120at2759"/>
<proteinExistence type="predicted"/>
<sequence>MTKKKIGKPVRGGASKHSVSGKCFSTELMLNQDGTLQSDITPKTWREIEETSSDTTDSEKNTNDSDISNSEAQSSFHEREKRKSKGAPQPIIEIQNPNRIKKQNYKPSELLKLEPQELSRKDRDAIEKRAAEERYRKLHSEGKTEKARADLARLAIVRKEREEKARQRKAEQEAKETAAQARTGKSLRPN</sequence>
<feature type="compositionally biased region" description="Basic and acidic residues" evidence="1">
    <location>
        <begin position="160"/>
        <end position="176"/>
    </location>
</feature>
<feature type="domain" description="Casein kinase substrate phosphoprotein PP28" evidence="2">
    <location>
        <begin position="96"/>
        <end position="173"/>
    </location>
</feature>
<protein>
    <recommendedName>
        <fullName evidence="2">Casein kinase substrate phosphoprotein PP28 domain-containing protein</fullName>
    </recommendedName>
</protein>
<dbReference type="AlphaFoldDB" id="M7NNI9"/>
<dbReference type="PANTHER" id="PTHR22055">
    <property type="entry name" value="28 KDA HEAT- AND ACID-STABLE PHOSPHOPROTEIN PDGF-ASSOCIATED PROTEIN"/>
    <property type="match status" value="1"/>
</dbReference>
<dbReference type="Pfam" id="PF10252">
    <property type="entry name" value="PP28"/>
    <property type="match status" value="1"/>
</dbReference>
<feature type="region of interest" description="Disordered" evidence="1">
    <location>
        <begin position="160"/>
        <end position="190"/>
    </location>
</feature>
<comment type="caution">
    <text evidence="3">The sequence shown here is derived from an EMBL/GenBank/DDBJ whole genome shotgun (WGS) entry which is preliminary data.</text>
</comment>
<dbReference type="GeneID" id="19896662"/>
<dbReference type="EMBL" id="AFWA02000014">
    <property type="protein sequence ID" value="EMR08807.1"/>
    <property type="molecule type" value="Genomic_DNA"/>
</dbReference>
<gene>
    <name evidence="3" type="ORF">PNEG_02975</name>
</gene>
<organism evidence="3 4">
    <name type="scientific">Pneumocystis murina (strain B123)</name>
    <name type="common">Mouse pneumocystis pneumonia agent</name>
    <name type="synonym">Pneumocystis carinii f. sp. muris</name>
    <dbReference type="NCBI Taxonomy" id="1069680"/>
    <lineage>
        <taxon>Eukaryota</taxon>
        <taxon>Fungi</taxon>
        <taxon>Dikarya</taxon>
        <taxon>Ascomycota</taxon>
        <taxon>Taphrinomycotina</taxon>
        <taxon>Pneumocystomycetes</taxon>
        <taxon>Pneumocystaceae</taxon>
        <taxon>Pneumocystis</taxon>
    </lineage>
</organism>
<dbReference type="RefSeq" id="XP_007875022.1">
    <property type="nucleotide sequence ID" value="XM_007876831.1"/>
</dbReference>
<dbReference type="eggNOG" id="KOG3375">
    <property type="taxonomic scope" value="Eukaryota"/>
</dbReference>